<feature type="compositionally biased region" description="Polar residues" evidence="4">
    <location>
        <begin position="634"/>
        <end position="643"/>
    </location>
</feature>
<name>A0AAW1Y2U1_RUBAR</name>
<comment type="similarity">
    <text evidence="1">Belongs to the mTERF family.</text>
</comment>
<keyword evidence="6" id="KW-1185">Reference proteome</keyword>
<keyword evidence="2" id="KW-0804">Transcription</keyword>
<evidence type="ECO:0008006" key="7">
    <source>
        <dbReference type="Google" id="ProtNLM"/>
    </source>
</evidence>
<comment type="caution">
    <text evidence="5">The sequence shown here is derived from an EMBL/GenBank/DDBJ whole genome shotgun (WGS) entry which is preliminary data.</text>
</comment>
<dbReference type="GO" id="GO:0003676">
    <property type="term" value="F:nucleic acid binding"/>
    <property type="evidence" value="ECO:0007669"/>
    <property type="project" value="InterPro"/>
</dbReference>
<protein>
    <recommendedName>
        <fullName evidence="7">Transcription termination factor MTERF2, chloroplastic</fullName>
    </recommendedName>
</protein>
<keyword evidence="3" id="KW-0809">Transit peptide</keyword>
<evidence type="ECO:0000256" key="2">
    <source>
        <dbReference type="ARBA" id="ARBA00022472"/>
    </source>
</evidence>
<dbReference type="Pfam" id="PF02536">
    <property type="entry name" value="mTERF"/>
    <property type="match status" value="3"/>
</dbReference>
<feature type="region of interest" description="Disordered" evidence="4">
    <location>
        <begin position="634"/>
        <end position="688"/>
    </location>
</feature>
<gene>
    <name evidence="5" type="ORF">M0R45_008143</name>
</gene>
<dbReference type="PANTHER" id="PTHR13068">
    <property type="entry name" value="CGI-12 PROTEIN-RELATED"/>
    <property type="match status" value="1"/>
</dbReference>
<organism evidence="5 6">
    <name type="scientific">Rubus argutus</name>
    <name type="common">Southern blackberry</name>
    <dbReference type="NCBI Taxonomy" id="59490"/>
    <lineage>
        <taxon>Eukaryota</taxon>
        <taxon>Viridiplantae</taxon>
        <taxon>Streptophyta</taxon>
        <taxon>Embryophyta</taxon>
        <taxon>Tracheophyta</taxon>
        <taxon>Spermatophyta</taxon>
        <taxon>Magnoliopsida</taxon>
        <taxon>eudicotyledons</taxon>
        <taxon>Gunneridae</taxon>
        <taxon>Pentapetalae</taxon>
        <taxon>rosids</taxon>
        <taxon>fabids</taxon>
        <taxon>Rosales</taxon>
        <taxon>Rosaceae</taxon>
        <taxon>Rosoideae</taxon>
        <taxon>Rosoideae incertae sedis</taxon>
        <taxon>Rubus</taxon>
    </lineage>
</organism>
<dbReference type="GO" id="GO:0006353">
    <property type="term" value="P:DNA-templated transcription termination"/>
    <property type="evidence" value="ECO:0007669"/>
    <property type="project" value="UniProtKB-KW"/>
</dbReference>
<evidence type="ECO:0000256" key="3">
    <source>
        <dbReference type="ARBA" id="ARBA00022946"/>
    </source>
</evidence>
<proteinExistence type="inferred from homology"/>
<dbReference type="InterPro" id="IPR003690">
    <property type="entry name" value="MTERF"/>
</dbReference>
<keyword evidence="2" id="KW-0805">Transcription regulation</keyword>
<feature type="region of interest" description="Disordered" evidence="4">
    <location>
        <begin position="66"/>
        <end position="86"/>
    </location>
</feature>
<dbReference type="InterPro" id="IPR038538">
    <property type="entry name" value="MTERF_sf"/>
</dbReference>
<evidence type="ECO:0000256" key="1">
    <source>
        <dbReference type="ARBA" id="ARBA00007692"/>
    </source>
</evidence>
<accession>A0AAW1Y2U1</accession>
<dbReference type="SMART" id="SM00733">
    <property type="entry name" value="Mterf"/>
    <property type="match status" value="9"/>
</dbReference>
<dbReference type="Gene3D" id="1.25.70.10">
    <property type="entry name" value="Transcription termination factor 3, mitochondrial"/>
    <property type="match status" value="2"/>
</dbReference>
<keyword evidence="2" id="KW-0806">Transcription termination</keyword>
<feature type="region of interest" description="Disordered" evidence="4">
    <location>
        <begin position="30"/>
        <end position="52"/>
    </location>
</feature>
<dbReference type="PANTHER" id="PTHR13068:SF98">
    <property type="entry name" value="TRANSCRIPTION TERMINATION FACTOR MTERF2, CHLOROPLASTIC"/>
    <property type="match status" value="1"/>
</dbReference>
<sequence length="688" mass="79575">MALSSSLTQLAPLHHHLHLHIHLRPNTSTTTSCLHETPHHHHHHEPQDLTLRKHNSKSTNLLLHRLSRLPNPNPNPNPSDHQQRHQLPPENKAFELSLLPKRTPQFPGSISVDSSPRPLHDDDDEHRMIMRALEIRRKVTKEMFKEAMRTKGKFGITYATNLTETLTDFIDYVMIEAASMKRSPEFSNSTFNFRAKTVIENSQAVPCIRWLKHNSLSYPQIGKLICLSKGDLGSIRRRGEWLKSIHVKGRFIGVALVKAGDCFLERSDEELDEIVEYLERNGVRRDWMGQVMSRCPQLLSYSLEEVAARVGFYVDMGINEKDFGTMVFDYPRVLGYYTLDEMNQKVNYLKEFGLSSEDVGKLLAFRPQLMGCGIEERWKPLVKYLYYHGITRDGMRRMLTIKPILFCVDLEKTIVPKVKFFQDIGIRDDAIGKMLVKFPPLLTYSLYKKFGQCISYTATQLFNIQVQSESDRVKFTIRCNMLLVIQVIFLITRAGVSDRDIGKVIALGPELLGCNIVHKLEVNVKYFRSLGIHLSTLGEMIADFPMLLRYNIDVLRPKYSYLRRTMVRPLRDLIEFPRFFSYSLEGRIIPRHKVLLENHINLKLRYMLASTDAEFDKRVKNIVERRQRFESGVTNKDFSNSQLSDEDDTESTKFDDSEIETESTMFDATESEAEESTMFDDPDSEAES</sequence>
<dbReference type="Proteomes" id="UP001457282">
    <property type="component" value="Unassembled WGS sequence"/>
</dbReference>
<evidence type="ECO:0000256" key="4">
    <source>
        <dbReference type="SAM" id="MobiDB-lite"/>
    </source>
</evidence>
<dbReference type="EMBL" id="JBEDUW010000002">
    <property type="protein sequence ID" value="KAK9942479.1"/>
    <property type="molecule type" value="Genomic_DNA"/>
</dbReference>
<evidence type="ECO:0000313" key="6">
    <source>
        <dbReference type="Proteomes" id="UP001457282"/>
    </source>
</evidence>
<feature type="compositionally biased region" description="Acidic residues" evidence="4">
    <location>
        <begin position="669"/>
        <end position="688"/>
    </location>
</feature>
<reference evidence="5 6" key="1">
    <citation type="journal article" date="2023" name="G3 (Bethesda)">
        <title>A chromosome-length genome assembly and annotation of blackberry (Rubus argutus, cv. 'Hillquist').</title>
        <authorList>
            <person name="Bruna T."/>
            <person name="Aryal R."/>
            <person name="Dudchenko O."/>
            <person name="Sargent D.J."/>
            <person name="Mead D."/>
            <person name="Buti M."/>
            <person name="Cavallini A."/>
            <person name="Hytonen T."/>
            <person name="Andres J."/>
            <person name="Pham M."/>
            <person name="Weisz D."/>
            <person name="Mascagni F."/>
            <person name="Usai G."/>
            <person name="Natali L."/>
            <person name="Bassil N."/>
            <person name="Fernandez G.E."/>
            <person name="Lomsadze A."/>
            <person name="Armour M."/>
            <person name="Olukolu B."/>
            <person name="Poorten T."/>
            <person name="Britton C."/>
            <person name="Davik J."/>
            <person name="Ashrafi H."/>
            <person name="Aiden E.L."/>
            <person name="Borodovsky M."/>
            <person name="Worthington M."/>
        </authorList>
    </citation>
    <scope>NUCLEOTIDE SEQUENCE [LARGE SCALE GENOMIC DNA]</scope>
    <source>
        <strain evidence="5">PI 553951</strain>
    </source>
</reference>
<evidence type="ECO:0000313" key="5">
    <source>
        <dbReference type="EMBL" id="KAK9942479.1"/>
    </source>
</evidence>
<dbReference type="AlphaFoldDB" id="A0AAW1Y2U1"/>